<proteinExistence type="inferred from homology"/>
<dbReference type="RefSeq" id="WP_115850308.1">
    <property type="nucleotide sequence ID" value="NZ_QTUC01000001.1"/>
</dbReference>
<dbReference type="Proteomes" id="UP000256485">
    <property type="component" value="Unassembled WGS sequence"/>
</dbReference>
<dbReference type="PANTHER" id="PTHR22912:SF151">
    <property type="entry name" value="DIHYDROLIPOYL DEHYDROGENASE, MITOCHONDRIAL"/>
    <property type="match status" value="1"/>
</dbReference>
<dbReference type="InterPro" id="IPR050151">
    <property type="entry name" value="Class-I_Pyr_Nuc-Dis_Oxidored"/>
</dbReference>
<dbReference type="InterPro" id="IPR023753">
    <property type="entry name" value="FAD/NAD-binding_dom"/>
</dbReference>
<evidence type="ECO:0000256" key="7">
    <source>
        <dbReference type="SAM" id="MobiDB-lite"/>
    </source>
</evidence>
<evidence type="ECO:0000256" key="3">
    <source>
        <dbReference type="ARBA" id="ARBA00022827"/>
    </source>
</evidence>
<feature type="binding site" evidence="5">
    <location>
        <position position="141"/>
    </location>
    <ligand>
        <name>FAD</name>
        <dbReference type="ChEBI" id="CHEBI:57692"/>
    </ligand>
</feature>
<dbReference type="Pfam" id="PF02852">
    <property type="entry name" value="Pyr_redox_dim"/>
    <property type="match status" value="1"/>
</dbReference>
<keyword evidence="5" id="KW-0547">Nucleotide-binding</keyword>
<evidence type="ECO:0000256" key="6">
    <source>
        <dbReference type="PIRSR" id="PIRSR000350-4"/>
    </source>
</evidence>
<feature type="disulfide bond" description="Redox-active" evidence="6">
    <location>
        <begin position="69"/>
        <end position="74"/>
    </location>
</feature>
<dbReference type="InterPro" id="IPR036188">
    <property type="entry name" value="FAD/NAD-bd_sf"/>
</dbReference>
<dbReference type="PIRSF" id="PIRSF000350">
    <property type="entry name" value="Mercury_reductase_MerA"/>
    <property type="match status" value="1"/>
</dbReference>
<dbReference type="EMBL" id="QTUC01000001">
    <property type="protein sequence ID" value="REF36720.1"/>
    <property type="molecule type" value="Genomic_DNA"/>
</dbReference>
<dbReference type="PANTHER" id="PTHR22912">
    <property type="entry name" value="DISULFIDE OXIDOREDUCTASE"/>
    <property type="match status" value="1"/>
</dbReference>
<keyword evidence="3 5" id="KW-0274">FAD</keyword>
<dbReference type="GO" id="GO:0006103">
    <property type="term" value="P:2-oxoglutarate metabolic process"/>
    <property type="evidence" value="ECO:0007669"/>
    <property type="project" value="TreeGrafter"/>
</dbReference>
<comment type="similarity">
    <text evidence="1">Belongs to the class-I pyridine nucleotide-disulfide oxidoreductase family.</text>
</comment>
<comment type="cofactor">
    <cofactor evidence="5">
        <name>FAD</name>
        <dbReference type="ChEBI" id="CHEBI:57692"/>
    </cofactor>
    <text evidence="5">Binds 1 FAD per subunit.</text>
</comment>
<evidence type="ECO:0000259" key="9">
    <source>
        <dbReference type="Pfam" id="PF07992"/>
    </source>
</evidence>
<feature type="binding site" evidence="5">
    <location>
        <position position="338"/>
    </location>
    <ligand>
        <name>FAD</name>
        <dbReference type="ChEBI" id="CHEBI:57692"/>
    </ligand>
</feature>
<feature type="compositionally biased region" description="Basic and acidic residues" evidence="7">
    <location>
        <begin position="1"/>
        <end position="18"/>
    </location>
</feature>
<keyword evidence="2" id="KW-0285">Flavoprotein</keyword>
<name>A0A3D9V982_THECX</name>
<dbReference type="GO" id="GO:0004148">
    <property type="term" value="F:dihydrolipoyl dehydrogenase (NADH) activity"/>
    <property type="evidence" value="ECO:0007669"/>
    <property type="project" value="TreeGrafter"/>
</dbReference>
<evidence type="ECO:0000259" key="8">
    <source>
        <dbReference type="Pfam" id="PF02852"/>
    </source>
</evidence>
<feature type="domain" description="Pyridine nucleotide-disulphide oxidoreductase dimerisation" evidence="8">
    <location>
        <begin position="386"/>
        <end position="492"/>
    </location>
</feature>
<feature type="binding site" evidence="5">
    <location>
        <position position="296"/>
    </location>
    <ligand>
        <name>NAD(+)</name>
        <dbReference type="ChEBI" id="CHEBI:57540"/>
    </ligand>
</feature>
<dbReference type="OrthoDB" id="4763248at2"/>
<feature type="binding site" evidence="5">
    <location>
        <begin position="209"/>
        <end position="216"/>
    </location>
    <ligand>
        <name>NAD(+)</name>
        <dbReference type="ChEBI" id="CHEBI:57540"/>
    </ligand>
</feature>
<keyword evidence="11" id="KW-1185">Reference proteome</keyword>
<gene>
    <name evidence="10" type="ORF">DFJ64_2143</name>
</gene>
<feature type="region of interest" description="Disordered" evidence="7">
    <location>
        <begin position="1"/>
        <end position="28"/>
    </location>
</feature>
<evidence type="ECO:0000256" key="2">
    <source>
        <dbReference type="ARBA" id="ARBA00022630"/>
    </source>
</evidence>
<protein>
    <submittedName>
        <fullName evidence="10">Dihydrolipoamide dehydrogenase</fullName>
    </submittedName>
</protein>
<evidence type="ECO:0000313" key="10">
    <source>
        <dbReference type="EMBL" id="REF36720.1"/>
    </source>
</evidence>
<keyword evidence="4 5" id="KW-0520">NAD</keyword>
<dbReference type="Gene3D" id="3.50.50.60">
    <property type="entry name" value="FAD/NAD(P)-binding domain"/>
    <property type="match status" value="2"/>
</dbReference>
<dbReference type="SUPFAM" id="SSF55424">
    <property type="entry name" value="FAD/NAD-linked reductases, dimerisation (C-terminal) domain"/>
    <property type="match status" value="1"/>
</dbReference>
<accession>A0A3D9V982</accession>
<dbReference type="PRINTS" id="PR00411">
    <property type="entry name" value="PNDRDTASEI"/>
</dbReference>
<dbReference type="InterPro" id="IPR004099">
    <property type="entry name" value="Pyr_nucl-diS_OxRdtase_dimer"/>
</dbReference>
<evidence type="ECO:0000256" key="4">
    <source>
        <dbReference type="ARBA" id="ARBA00023027"/>
    </source>
</evidence>
<dbReference type="AlphaFoldDB" id="A0A3D9V982"/>
<feature type="domain" description="FAD/NAD(P)-binding" evidence="9">
    <location>
        <begin position="32"/>
        <end position="343"/>
    </location>
</feature>
<dbReference type="InterPro" id="IPR001100">
    <property type="entry name" value="Pyr_nuc-diS_OxRdtase"/>
</dbReference>
<evidence type="ECO:0000256" key="5">
    <source>
        <dbReference type="PIRSR" id="PIRSR000350-3"/>
    </source>
</evidence>
<evidence type="ECO:0000313" key="11">
    <source>
        <dbReference type="Proteomes" id="UP000256485"/>
    </source>
</evidence>
<evidence type="ECO:0000256" key="1">
    <source>
        <dbReference type="ARBA" id="ARBA00007532"/>
    </source>
</evidence>
<sequence length="501" mass="53046">MSDSASEERPHTRAEEPPRQTGAEQTPLDRTYDVVVIGGGAVGENVAARVVQRGLSALLIEQELLGGECSYWACMPSKALLRPGEVLRAARAVPGAAQAVTGDLDVRAVLERRDAFTSNWNDSSQVRWAEQTGITVARGRGRLDGPRRVVVQLSGDTEERPVEARHAVVLCTGSQPSIPPIPGLRELRPWTSREATSAKEVPKRLAIVGGGVVGCEMAQAWARLGSQVVLLERGERVLEALEPFVGDLLADALRADGVDVRTGVALRSASREGEGPVTLATDDGEITADTVLVATGRAPRTAGLGLETVGLEPDARLDVDDSCRVTAVEGGWLYAAGDVNGRALFTHQGKYQARMCGDAIAARARGEHASPVAWSPFAATADHHAVPAVVFTDPQVATVGYTEAQARDEGISVRAVEHDLGQVAGAALRADGYTGRAKLVVDQERLVVVGFTAVGPEVGELLHAATVAIVGEVPLDRLWHAVPAFPTVSEVWLRLLEAYGL</sequence>
<dbReference type="SUPFAM" id="SSF51905">
    <property type="entry name" value="FAD/NAD(P)-binding domain"/>
    <property type="match status" value="1"/>
</dbReference>
<dbReference type="InterPro" id="IPR016156">
    <property type="entry name" value="FAD/NAD-linked_Rdtase_dimer_sf"/>
</dbReference>
<dbReference type="GO" id="GO:0050660">
    <property type="term" value="F:flavin adenine dinucleotide binding"/>
    <property type="evidence" value="ECO:0007669"/>
    <property type="project" value="TreeGrafter"/>
</dbReference>
<feature type="binding site" evidence="5">
    <location>
        <position position="78"/>
    </location>
    <ligand>
        <name>FAD</name>
        <dbReference type="ChEBI" id="CHEBI:57692"/>
    </ligand>
</feature>
<feature type="binding site" evidence="5">
    <location>
        <position position="232"/>
    </location>
    <ligand>
        <name>NAD(+)</name>
        <dbReference type="ChEBI" id="CHEBI:57540"/>
    </ligand>
</feature>
<comment type="caution">
    <text evidence="10">The sequence shown here is derived from an EMBL/GenBank/DDBJ whole genome shotgun (WGS) entry which is preliminary data.</text>
</comment>
<reference evidence="10 11" key="1">
    <citation type="submission" date="2018-08" db="EMBL/GenBank/DDBJ databases">
        <title>Sequencing the genomes of 1000 actinobacteria strains.</title>
        <authorList>
            <person name="Klenk H.-P."/>
        </authorList>
    </citation>
    <scope>NUCLEOTIDE SEQUENCE [LARGE SCALE GENOMIC DNA]</scope>
    <source>
        <strain evidence="10 11">DSM 22891</strain>
    </source>
</reference>
<dbReference type="Pfam" id="PF07992">
    <property type="entry name" value="Pyr_redox_2"/>
    <property type="match status" value="1"/>
</dbReference>
<organism evidence="10 11">
    <name type="scientific">Thermasporomyces composti</name>
    <dbReference type="NCBI Taxonomy" id="696763"/>
    <lineage>
        <taxon>Bacteria</taxon>
        <taxon>Bacillati</taxon>
        <taxon>Actinomycetota</taxon>
        <taxon>Actinomycetes</taxon>
        <taxon>Propionibacteriales</taxon>
        <taxon>Nocardioidaceae</taxon>
        <taxon>Thermasporomyces</taxon>
    </lineage>
</organism>
<dbReference type="PRINTS" id="PR00368">
    <property type="entry name" value="FADPNR"/>
</dbReference>
<dbReference type="Gene3D" id="3.30.390.30">
    <property type="match status" value="1"/>
</dbReference>
<feature type="binding site" evidence="5">
    <location>
        <begin position="172"/>
        <end position="174"/>
    </location>
    <ligand>
        <name>FAD</name>
        <dbReference type="ChEBI" id="CHEBI:57692"/>
    </ligand>
</feature>